<evidence type="ECO:0000313" key="1">
    <source>
        <dbReference type="EMBL" id="PIT90225.1"/>
    </source>
</evidence>
<evidence type="ECO:0000313" key="2">
    <source>
        <dbReference type="Proteomes" id="UP000230543"/>
    </source>
</evidence>
<proteinExistence type="predicted"/>
<dbReference type="Proteomes" id="UP000230543">
    <property type="component" value="Unassembled WGS sequence"/>
</dbReference>
<organism evidence="1 2">
    <name type="scientific">Candidatus Komeilibacteria bacterium CG10_big_fil_rev_8_21_14_0_10_41_13</name>
    <dbReference type="NCBI Taxonomy" id="1974476"/>
    <lineage>
        <taxon>Bacteria</taxon>
        <taxon>Candidatus Komeiliibacteriota</taxon>
    </lineage>
</organism>
<name>A0A2M6WC02_9BACT</name>
<reference evidence="2" key="1">
    <citation type="submission" date="2017-09" db="EMBL/GenBank/DDBJ databases">
        <title>Depth-based differentiation of microbial function through sediment-hosted aquifers and enrichment of novel symbionts in the deep terrestrial subsurface.</title>
        <authorList>
            <person name="Probst A.J."/>
            <person name="Ladd B."/>
            <person name="Jarett J.K."/>
            <person name="Geller-Mcgrath D.E."/>
            <person name="Sieber C.M.K."/>
            <person name="Emerson J.B."/>
            <person name="Anantharaman K."/>
            <person name="Thomas B.C."/>
            <person name="Malmstrom R."/>
            <person name="Stieglmeier M."/>
            <person name="Klingl A."/>
            <person name="Woyke T."/>
            <person name="Ryan C.M."/>
            <person name="Banfield J.F."/>
        </authorList>
    </citation>
    <scope>NUCLEOTIDE SEQUENCE [LARGE SCALE GENOMIC DNA]</scope>
</reference>
<comment type="caution">
    <text evidence="1">The sequence shown here is derived from an EMBL/GenBank/DDBJ whole genome shotgun (WGS) entry which is preliminary data.</text>
</comment>
<protein>
    <submittedName>
        <fullName evidence="1">Uncharacterized protein</fullName>
    </submittedName>
</protein>
<dbReference type="AlphaFoldDB" id="A0A2M6WC02"/>
<gene>
    <name evidence="1" type="ORF">COU22_03380</name>
</gene>
<dbReference type="EMBL" id="PFBO01000121">
    <property type="protein sequence ID" value="PIT90225.1"/>
    <property type="molecule type" value="Genomic_DNA"/>
</dbReference>
<accession>A0A2M6WC02</accession>
<feature type="non-terminal residue" evidence="1">
    <location>
        <position position="1"/>
    </location>
</feature>
<sequence>HGQFDNIDHILVTVEVAYQLYFAKIIAGKHIKKAEVDDDRIIFPGVSLPTKNGLKHFKVVVKDIDDPIMATVDVDGKII</sequence>